<feature type="domain" description="Flagellin N-terminal" evidence="5">
    <location>
        <begin position="17"/>
        <end position="141"/>
    </location>
</feature>
<comment type="subcellular location">
    <subcellularLocation>
        <location evidence="1">Bacterial flagellum</location>
    </subcellularLocation>
    <subcellularLocation>
        <location evidence="2">Secreted</location>
    </subcellularLocation>
</comment>
<dbReference type="Proteomes" id="UP000321464">
    <property type="component" value="Unassembled WGS sequence"/>
</dbReference>
<dbReference type="Gene3D" id="1.20.1330.10">
    <property type="entry name" value="f41 fragment of flagellin, N-terminal domain"/>
    <property type="match status" value="1"/>
</dbReference>
<dbReference type="OrthoDB" id="7389561at2"/>
<keyword evidence="6" id="KW-0282">Flagellum</keyword>
<keyword evidence="7" id="KW-1185">Reference proteome</keyword>
<gene>
    <name evidence="6" type="primary">flgL</name>
    <name evidence="6" type="ORF">NSE01_36000</name>
</gene>
<dbReference type="GO" id="GO:0005198">
    <property type="term" value="F:structural molecule activity"/>
    <property type="evidence" value="ECO:0007669"/>
    <property type="project" value="InterPro"/>
</dbReference>
<dbReference type="EMBL" id="BJYR01000026">
    <property type="protein sequence ID" value="GEO01768.1"/>
    <property type="molecule type" value="Genomic_DNA"/>
</dbReference>
<reference evidence="6 7" key="1">
    <citation type="submission" date="2019-07" db="EMBL/GenBank/DDBJ databases">
        <title>Whole genome shotgun sequence of Novosphingobium sediminis NBRC 106119.</title>
        <authorList>
            <person name="Hosoyama A."/>
            <person name="Uohara A."/>
            <person name="Ohji S."/>
            <person name="Ichikawa N."/>
        </authorList>
    </citation>
    <scope>NUCLEOTIDE SEQUENCE [LARGE SCALE GENOMIC DNA]</scope>
    <source>
        <strain evidence="6 7">NBRC 106119</strain>
    </source>
</reference>
<dbReference type="GO" id="GO:0005576">
    <property type="term" value="C:extracellular region"/>
    <property type="evidence" value="ECO:0007669"/>
    <property type="project" value="UniProtKB-SubCell"/>
</dbReference>
<evidence type="ECO:0000313" key="6">
    <source>
        <dbReference type="EMBL" id="GEO01768.1"/>
    </source>
</evidence>
<sequence length="308" mass="31907">MSIFATSTSAFFDRSTQNISALRGQAEELQNQISSNSKITRSSDDPLAASQLRSLARTEALGAIDTAATSRATIDLNLTDTALSQFTSYVSRAQELTTQAASTLLPPAQRASIASELAQIHKGLVGLANTRDSAGNALFGGDSPGDAYQINAANGQAQYIGSGNAGQLSLGDGQTVSRSLTGPEFLSFKDPAGNQTDLLTVIKNLSDALATGAASTAGTAQAALGSLANGLDAITTAQTVVGSRLSWIDLSTERQQAMSEARTSQQQDIGAPDLGSALARLQQLSTVLEASQASFSKLANLTLFDFLR</sequence>
<evidence type="ECO:0000256" key="3">
    <source>
        <dbReference type="ARBA" id="ARBA00005709"/>
    </source>
</evidence>
<accession>A0A512APZ1</accession>
<dbReference type="InterPro" id="IPR001029">
    <property type="entry name" value="Flagellin_N"/>
</dbReference>
<dbReference type="PANTHER" id="PTHR42792">
    <property type="entry name" value="FLAGELLIN"/>
    <property type="match status" value="1"/>
</dbReference>
<dbReference type="RefSeq" id="WP_147161084.1">
    <property type="nucleotide sequence ID" value="NZ_BJYR01000026.1"/>
</dbReference>
<keyword evidence="6" id="KW-0966">Cell projection</keyword>
<dbReference type="InterPro" id="IPR001492">
    <property type="entry name" value="Flagellin"/>
</dbReference>
<comment type="similarity">
    <text evidence="3">Belongs to the bacterial flagellin family.</text>
</comment>
<dbReference type="Pfam" id="PF00669">
    <property type="entry name" value="Flagellin_N"/>
    <property type="match status" value="1"/>
</dbReference>
<dbReference type="SUPFAM" id="SSF64518">
    <property type="entry name" value="Phase 1 flagellin"/>
    <property type="match status" value="1"/>
</dbReference>
<protein>
    <submittedName>
        <fullName evidence="6">Flagellar hook-filament junction protein FlgL</fullName>
    </submittedName>
</protein>
<evidence type="ECO:0000256" key="1">
    <source>
        <dbReference type="ARBA" id="ARBA00004365"/>
    </source>
</evidence>
<organism evidence="6 7">
    <name type="scientific">Novosphingobium sediminis</name>
    <dbReference type="NCBI Taxonomy" id="707214"/>
    <lineage>
        <taxon>Bacteria</taxon>
        <taxon>Pseudomonadati</taxon>
        <taxon>Pseudomonadota</taxon>
        <taxon>Alphaproteobacteria</taxon>
        <taxon>Sphingomonadales</taxon>
        <taxon>Sphingomonadaceae</taxon>
        <taxon>Novosphingobium</taxon>
    </lineage>
</organism>
<keyword evidence="6" id="KW-0969">Cilium</keyword>
<evidence type="ECO:0000256" key="2">
    <source>
        <dbReference type="ARBA" id="ARBA00004613"/>
    </source>
</evidence>
<name>A0A512APZ1_9SPHN</name>
<dbReference type="GO" id="GO:0009288">
    <property type="term" value="C:bacterial-type flagellum"/>
    <property type="evidence" value="ECO:0007669"/>
    <property type="project" value="UniProtKB-SubCell"/>
</dbReference>
<proteinExistence type="inferred from homology"/>
<dbReference type="PANTHER" id="PTHR42792:SF1">
    <property type="entry name" value="FLAGELLAR HOOK-ASSOCIATED PROTEIN 3"/>
    <property type="match status" value="1"/>
</dbReference>
<keyword evidence="4" id="KW-0975">Bacterial flagellum</keyword>
<evidence type="ECO:0000259" key="5">
    <source>
        <dbReference type="Pfam" id="PF00669"/>
    </source>
</evidence>
<dbReference type="AlphaFoldDB" id="A0A512APZ1"/>
<evidence type="ECO:0000313" key="7">
    <source>
        <dbReference type="Proteomes" id="UP000321464"/>
    </source>
</evidence>
<comment type="caution">
    <text evidence="6">The sequence shown here is derived from an EMBL/GenBank/DDBJ whole genome shotgun (WGS) entry which is preliminary data.</text>
</comment>
<evidence type="ECO:0000256" key="4">
    <source>
        <dbReference type="ARBA" id="ARBA00023143"/>
    </source>
</evidence>